<feature type="compositionally biased region" description="Pro residues" evidence="1">
    <location>
        <begin position="11"/>
        <end position="24"/>
    </location>
</feature>
<feature type="region of interest" description="Disordered" evidence="1">
    <location>
        <begin position="1"/>
        <end position="68"/>
    </location>
</feature>
<accession>A0A3P5YNF3</accession>
<evidence type="ECO:0000256" key="1">
    <source>
        <dbReference type="SAM" id="MobiDB-lite"/>
    </source>
</evidence>
<gene>
    <name evidence="3" type="ORF">BRAA09T39109Z</name>
    <name evidence="2" type="ORF">BRAPAZ1V2_A09P47100.2</name>
</gene>
<organism evidence="3">
    <name type="scientific">Brassica campestris</name>
    <name type="common">Field mustard</name>
    <dbReference type="NCBI Taxonomy" id="3711"/>
    <lineage>
        <taxon>Eukaryota</taxon>
        <taxon>Viridiplantae</taxon>
        <taxon>Streptophyta</taxon>
        <taxon>Embryophyta</taxon>
        <taxon>Tracheophyta</taxon>
        <taxon>Spermatophyta</taxon>
        <taxon>Magnoliopsida</taxon>
        <taxon>eudicotyledons</taxon>
        <taxon>Gunneridae</taxon>
        <taxon>Pentapetalae</taxon>
        <taxon>rosids</taxon>
        <taxon>malvids</taxon>
        <taxon>Brassicales</taxon>
        <taxon>Brassicaceae</taxon>
        <taxon>Brassiceae</taxon>
        <taxon>Brassica</taxon>
    </lineage>
</organism>
<dbReference type="EMBL" id="LR031568">
    <property type="protein sequence ID" value="VDC61498.1"/>
    <property type="molecule type" value="Genomic_DNA"/>
</dbReference>
<dbReference type="Proteomes" id="UP000694005">
    <property type="component" value="Chromosome A09"/>
</dbReference>
<feature type="non-terminal residue" evidence="3">
    <location>
        <position position="1"/>
    </location>
</feature>
<feature type="compositionally biased region" description="Polar residues" evidence="1">
    <location>
        <begin position="31"/>
        <end position="68"/>
    </location>
</feature>
<evidence type="ECO:0000313" key="2">
    <source>
        <dbReference type="EMBL" id="CAG7864243.1"/>
    </source>
</evidence>
<proteinExistence type="predicted"/>
<reference evidence="3" key="1">
    <citation type="submission" date="2018-11" db="EMBL/GenBank/DDBJ databases">
        <authorList>
            <consortium name="Genoscope - CEA"/>
            <person name="William W."/>
        </authorList>
    </citation>
    <scope>NUCLEOTIDE SEQUENCE</scope>
</reference>
<name>A0A3P5YNF3_BRACM</name>
<protein>
    <submittedName>
        <fullName evidence="2">Uncharacterized protein</fullName>
    </submittedName>
</protein>
<sequence length="188" mass="20172">SAVQSPSFTPGEPPSLIPPDPLDPTSPLSSVNFSSLPNLSKLSTRNSSSAVRQNDVVSGSQDPSTTTNEAQTDFVNSAAKNQKSATTVQETESKTPTLNSVLKPKSKIFDAFIDPNPQNPSILPPKSSSSILTNTAAGPSHSITFSPPLLLQLRHCYRLSLKAHHPPKISHPMFLTPISTNPFLLRYC</sequence>
<dbReference type="AlphaFoldDB" id="A0A3P5YNF3"/>
<dbReference type="EMBL" id="LS974625">
    <property type="protein sequence ID" value="CAG7864243.1"/>
    <property type="molecule type" value="Genomic_DNA"/>
</dbReference>
<dbReference type="Gramene" id="A09p47100.2_BraZ1">
    <property type="protein sequence ID" value="A09p47100.2_BraZ1.CDS"/>
    <property type="gene ID" value="A09g47100.2_BraZ1"/>
</dbReference>
<evidence type="ECO:0000313" key="3">
    <source>
        <dbReference type="EMBL" id="VDC61498.1"/>
    </source>
</evidence>